<dbReference type="InterPro" id="IPR029787">
    <property type="entry name" value="Nucleotide_cyclase"/>
</dbReference>
<dbReference type="SUPFAM" id="SSF55781">
    <property type="entry name" value="GAF domain-like"/>
    <property type="match status" value="1"/>
</dbReference>
<dbReference type="SMART" id="SM00065">
    <property type="entry name" value="GAF"/>
    <property type="match status" value="1"/>
</dbReference>
<dbReference type="CDD" id="cd01949">
    <property type="entry name" value="GGDEF"/>
    <property type="match status" value="1"/>
</dbReference>
<dbReference type="RefSeq" id="WP_138289499.1">
    <property type="nucleotide sequence ID" value="NZ_CP058351.1"/>
</dbReference>
<dbReference type="EMBL" id="CP058351">
    <property type="protein sequence ID" value="QLF71638.1"/>
    <property type="molecule type" value="Genomic_DNA"/>
</dbReference>
<comment type="catalytic activity">
    <reaction evidence="2">
        <text>2 GTP = 3',3'-c-di-GMP + 2 diphosphate</text>
        <dbReference type="Rhea" id="RHEA:24898"/>
        <dbReference type="ChEBI" id="CHEBI:33019"/>
        <dbReference type="ChEBI" id="CHEBI:37565"/>
        <dbReference type="ChEBI" id="CHEBI:58805"/>
        <dbReference type="EC" id="2.7.7.65"/>
    </reaction>
</comment>
<keyword evidence="5" id="KW-1185">Reference proteome</keyword>
<accession>A0ABX6QT42</accession>
<dbReference type="EC" id="2.7.7.65" evidence="1"/>
<organism evidence="4 5">
    <name type="scientific">Peteryoungia desertarenae</name>
    <dbReference type="NCBI Taxonomy" id="1813451"/>
    <lineage>
        <taxon>Bacteria</taxon>
        <taxon>Pseudomonadati</taxon>
        <taxon>Pseudomonadota</taxon>
        <taxon>Alphaproteobacteria</taxon>
        <taxon>Hyphomicrobiales</taxon>
        <taxon>Rhizobiaceae</taxon>
        <taxon>Peteryoungia</taxon>
    </lineage>
</organism>
<sequence length="334" mass="37659">MQQNEQDRLRILRDYQVLDTPFELCFDRITELARTVFEAPIALVSLVDEDRQWFKSCLGLTVRETPRELAFCDHTIRADEVLVISDARSDLRTRANPLVTDDPRIVFYAGAPLITPEKYRLGSVCIIDRKPRYFTDKEKKILKQLSGLVMDELNLRRKADIDWLTGAASRGSFQSLLSHLALGKDRPTSSQTAVIAFDIDHFKQINDRYGHAKGDEVLVAVVAACRSVLRECDVVARTGGEEFTVLLPETSRGTAEMIADRLRRRIADLTFGNSDQSFPVTASFGVTMMDHDDGGVVRTIERADKALYRAKSQGRNQVVCYWRNDMQALAPSAA</sequence>
<evidence type="ECO:0000259" key="3">
    <source>
        <dbReference type="PROSITE" id="PS50887"/>
    </source>
</evidence>
<dbReference type="InterPro" id="IPR003018">
    <property type="entry name" value="GAF"/>
</dbReference>
<dbReference type="InterPro" id="IPR050469">
    <property type="entry name" value="Diguanylate_Cyclase"/>
</dbReference>
<reference evidence="4 5" key="1">
    <citation type="submission" date="2020-06" db="EMBL/GenBank/DDBJ databases">
        <title>Genome sequence of Rhizobium sp strain ADMK78.</title>
        <authorList>
            <person name="Rahi P."/>
        </authorList>
    </citation>
    <scope>NUCLEOTIDE SEQUENCE [LARGE SCALE GENOMIC DNA]</scope>
    <source>
        <strain evidence="4 5">ADMK78</strain>
        <plasmid evidence="4 5">pPRADMK78_01</plasmid>
    </source>
</reference>
<dbReference type="Pfam" id="PF00990">
    <property type="entry name" value="GGDEF"/>
    <property type="match status" value="1"/>
</dbReference>
<keyword evidence="4" id="KW-0614">Plasmid</keyword>
<dbReference type="InterPro" id="IPR029016">
    <property type="entry name" value="GAF-like_dom_sf"/>
</dbReference>
<proteinExistence type="predicted"/>
<dbReference type="PROSITE" id="PS50887">
    <property type="entry name" value="GGDEF"/>
    <property type="match status" value="1"/>
</dbReference>
<evidence type="ECO:0000313" key="5">
    <source>
        <dbReference type="Proteomes" id="UP000308530"/>
    </source>
</evidence>
<gene>
    <name evidence="4" type="ORF">FE840_018485</name>
</gene>
<dbReference type="Proteomes" id="UP000308530">
    <property type="component" value="Plasmid pPRADMK78_01"/>
</dbReference>
<geneLocation type="plasmid" evidence="4 5">
    <name>pPRADMK78_01</name>
</geneLocation>
<dbReference type="NCBIfam" id="TIGR00254">
    <property type="entry name" value="GGDEF"/>
    <property type="match status" value="1"/>
</dbReference>
<feature type="domain" description="GGDEF" evidence="3">
    <location>
        <begin position="190"/>
        <end position="323"/>
    </location>
</feature>
<dbReference type="PANTHER" id="PTHR45138:SF9">
    <property type="entry name" value="DIGUANYLATE CYCLASE DGCM-RELATED"/>
    <property type="match status" value="1"/>
</dbReference>
<dbReference type="SUPFAM" id="SSF55073">
    <property type="entry name" value="Nucleotide cyclase"/>
    <property type="match status" value="1"/>
</dbReference>
<dbReference type="Pfam" id="PF01590">
    <property type="entry name" value="GAF"/>
    <property type="match status" value="1"/>
</dbReference>
<name>A0ABX6QT42_9HYPH</name>
<evidence type="ECO:0000313" key="4">
    <source>
        <dbReference type="EMBL" id="QLF71638.1"/>
    </source>
</evidence>
<dbReference type="Gene3D" id="3.30.450.40">
    <property type="match status" value="1"/>
</dbReference>
<dbReference type="InterPro" id="IPR000160">
    <property type="entry name" value="GGDEF_dom"/>
</dbReference>
<evidence type="ECO:0000256" key="1">
    <source>
        <dbReference type="ARBA" id="ARBA00012528"/>
    </source>
</evidence>
<dbReference type="PANTHER" id="PTHR45138">
    <property type="entry name" value="REGULATORY COMPONENTS OF SENSORY TRANSDUCTION SYSTEM"/>
    <property type="match status" value="1"/>
</dbReference>
<dbReference type="InterPro" id="IPR043128">
    <property type="entry name" value="Rev_trsase/Diguanyl_cyclase"/>
</dbReference>
<dbReference type="Gene3D" id="3.30.70.270">
    <property type="match status" value="1"/>
</dbReference>
<dbReference type="SMART" id="SM00267">
    <property type="entry name" value="GGDEF"/>
    <property type="match status" value="1"/>
</dbReference>
<evidence type="ECO:0000256" key="2">
    <source>
        <dbReference type="ARBA" id="ARBA00034247"/>
    </source>
</evidence>
<protein>
    <recommendedName>
        <fullName evidence="1">diguanylate cyclase</fullName>
        <ecNumber evidence="1">2.7.7.65</ecNumber>
    </recommendedName>
</protein>